<protein>
    <recommendedName>
        <fullName evidence="4">Oligosaccharide repeat unit polymerase</fullName>
    </recommendedName>
</protein>
<feature type="transmembrane region" description="Helical" evidence="1">
    <location>
        <begin position="189"/>
        <end position="205"/>
    </location>
</feature>
<keyword evidence="3" id="KW-1185">Reference proteome</keyword>
<organism evidence="2 3">
    <name type="scientific">Clostridium punense</name>
    <dbReference type="NCBI Taxonomy" id="1054297"/>
    <lineage>
        <taxon>Bacteria</taxon>
        <taxon>Bacillati</taxon>
        <taxon>Bacillota</taxon>
        <taxon>Clostridia</taxon>
        <taxon>Eubacteriales</taxon>
        <taxon>Clostridiaceae</taxon>
        <taxon>Clostridium</taxon>
    </lineage>
</organism>
<feature type="transmembrane region" description="Helical" evidence="1">
    <location>
        <begin position="350"/>
        <end position="370"/>
    </location>
</feature>
<feature type="transmembrane region" description="Helical" evidence="1">
    <location>
        <begin position="257"/>
        <end position="275"/>
    </location>
</feature>
<feature type="transmembrane region" description="Helical" evidence="1">
    <location>
        <begin position="406"/>
        <end position="423"/>
    </location>
</feature>
<comment type="caution">
    <text evidence="2">The sequence shown here is derived from an EMBL/GenBank/DDBJ whole genome shotgun (WGS) entry which is preliminary data.</text>
</comment>
<evidence type="ECO:0008006" key="4">
    <source>
        <dbReference type="Google" id="ProtNLM"/>
    </source>
</evidence>
<reference evidence="2 3" key="1">
    <citation type="submission" date="2021-03" db="EMBL/GenBank/DDBJ databases">
        <title>Genomic Encyclopedia of Type Strains, Phase IV (KMG-IV): sequencing the most valuable type-strain genomes for metagenomic binning, comparative biology and taxonomic classification.</title>
        <authorList>
            <person name="Goeker M."/>
        </authorList>
    </citation>
    <scope>NUCLEOTIDE SEQUENCE [LARGE SCALE GENOMIC DNA]</scope>
    <source>
        <strain evidence="2 3">DSM 28650</strain>
    </source>
</reference>
<feature type="transmembrane region" description="Helical" evidence="1">
    <location>
        <begin position="6"/>
        <end position="22"/>
    </location>
</feature>
<dbReference type="RefSeq" id="WP_021283126.1">
    <property type="nucleotide sequence ID" value="NZ_JAGGLL010000005.1"/>
</dbReference>
<name>A0ABS4K058_9CLOT</name>
<gene>
    <name evidence="2" type="ORF">J2Z44_000959</name>
</gene>
<feature type="transmembrane region" description="Helical" evidence="1">
    <location>
        <begin position="382"/>
        <end position="400"/>
    </location>
</feature>
<accession>A0ABS4K058</accession>
<feature type="transmembrane region" description="Helical" evidence="1">
    <location>
        <begin position="142"/>
        <end position="160"/>
    </location>
</feature>
<feature type="transmembrane region" description="Helical" evidence="1">
    <location>
        <begin position="101"/>
        <end position="122"/>
    </location>
</feature>
<keyword evidence="1" id="KW-1133">Transmembrane helix</keyword>
<keyword evidence="1" id="KW-0472">Membrane</keyword>
<feature type="transmembrane region" description="Helical" evidence="1">
    <location>
        <begin position="282"/>
        <end position="304"/>
    </location>
</feature>
<keyword evidence="1" id="KW-0812">Transmembrane</keyword>
<dbReference type="Proteomes" id="UP001519308">
    <property type="component" value="Unassembled WGS sequence"/>
</dbReference>
<evidence type="ECO:0000313" key="3">
    <source>
        <dbReference type="Proteomes" id="UP001519308"/>
    </source>
</evidence>
<proteinExistence type="predicted"/>
<evidence type="ECO:0000313" key="2">
    <source>
        <dbReference type="EMBL" id="MBP2021172.1"/>
    </source>
</evidence>
<feature type="transmembrane region" description="Helical" evidence="1">
    <location>
        <begin position="217"/>
        <end position="237"/>
    </location>
</feature>
<sequence length="437" mass="50926">MYYLLSLIQLIIFLTFMINSFKKQGLTSIVDQGKIMFILWIMSLTLYDLRLSSLYNPTITINIIGISIWGSFFILSRYIFLKKEDITYTLENVKKYGVNEIYSVAANVIFVLGLSLFAYNVNKYGLTILEENRVNKQPLDHYSSYVIYMLVLASEIKYILFRNYRKILDLIIFMISIFALFLTLNRGPIAFLFVTIALYEVFNFINISKRLSKTQRYITYGSLSLLIIGFVIFFGFVGNLRMEYVLEEVYQTTLWEHYGVSTLMPSALLWVYVYITSPFENIAFSLVNETVSYAYFNNLLYPFIKFSANLIGKGEEYKAWLIGRGSYTPYLQEKVGLNAATFIPEAYQDFGFIGFIVYLGIYILIAYSTIKIMKTKVGYSSLGKILIYTNGTSMLIWTVFTNSFKIPILIMNIMLVLFIEYAYKKGYFKFWFEIKKI</sequence>
<dbReference type="EMBL" id="JAGGLL010000005">
    <property type="protein sequence ID" value="MBP2021172.1"/>
    <property type="molecule type" value="Genomic_DNA"/>
</dbReference>
<evidence type="ECO:0000256" key="1">
    <source>
        <dbReference type="SAM" id="Phobius"/>
    </source>
</evidence>
<feature type="transmembrane region" description="Helical" evidence="1">
    <location>
        <begin position="167"/>
        <end position="183"/>
    </location>
</feature>
<feature type="transmembrane region" description="Helical" evidence="1">
    <location>
        <begin position="59"/>
        <end position="80"/>
    </location>
</feature>